<dbReference type="PANTHER" id="PTHR33491">
    <property type="entry name" value="OSJNBA0016N04.9 PROTEIN"/>
    <property type="match status" value="1"/>
</dbReference>
<organism evidence="5 6">
    <name type="scientific">Juglans regia</name>
    <name type="common">English walnut</name>
    <dbReference type="NCBI Taxonomy" id="51240"/>
    <lineage>
        <taxon>Eukaryota</taxon>
        <taxon>Viridiplantae</taxon>
        <taxon>Streptophyta</taxon>
        <taxon>Embryophyta</taxon>
        <taxon>Tracheophyta</taxon>
        <taxon>Spermatophyta</taxon>
        <taxon>Magnoliopsida</taxon>
        <taxon>eudicotyledons</taxon>
        <taxon>Gunneridae</taxon>
        <taxon>Pentapetalae</taxon>
        <taxon>rosids</taxon>
        <taxon>fabids</taxon>
        <taxon>Fagales</taxon>
        <taxon>Juglandaceae</taxon>
        <taxon>Juglans</taxon>
    </lineage>
</organism>
<name>A0A833XJE3_JUGRE</name>
<dbReference type="InterPro" id="IPR025287">
    <property type="entry name" value="WAK_GUB"/>
</dbReference>
<comment type="caution">
    <text evidence="5">The sequence shown here is derived from an EMBL/GenBank/DDBJ whole genome shotgun (WGS) entry which is preliminary data.</text>
</comment>
<dbReference type="EMBL" id="LIHL02000006">
    <property type="protein sequence ID" value="KAF5467858.1"/>
    <property type="molecule type" value="Genomic_DNA"/>
</dbReference>
<protein>
    <recommendedName>
        <fullName evidence="4">Wall-associated receptor kinase galacturonan-binding domain-containing protein</fullName>
    </recommendedName>
</protein>
<feature type="domain" description="Wall-associated receptor kinase galacturonan-binding" evidence="4">
    <location>
        <begin position="35"/>
        <end position="95"/>
    </location>
</feature>
<evidence type="ECO:0000256" key="2">
    <source>
        <dbReference type="ARBA" id="ARBA00022729"/>
    </source>
</evidence>
<proteinExistence type="predicted"/>
<dbReference type="Proteomes" id="UP000619265">
    <property type="component" value="Unassembled WGS sequence"/>
</dbReference>
<comment type="subcellular location">
    <subcellularLocation>
        <location evidence="1">Membrane</location>
        <topology evidence="1">Single-pass membrane protein</topology>
    </subcellularLocation>
</comment>
<dbReference type="Pfam" id="PF13947">
    <property type="entry name" value="GUB_WAK_bind"/>
    <property type="match status" value="1"/>
</dbReference>
<evidence type="ECO:0000313" key="6">
    <source>
        <dbReference type="Proteomes" id="UP000619265"/>
    </source>
</evidence>
<evidence type="ECO:0000259" key="4">
    <source>
        <dbReference type="Pfam" id="PF13947"/>
    </source>
</evidence>
<dbReference type="GO" id="GO:0016020">
    <property type="term" value="C:membrane"/>
    <property type="evidence" value="ECO:0007669"/>
    <property type="project" value="UniProtKB-SubCell"/>
</dbReference>
<gene>
    <name evidence="5" type="ORF">F2P56_012070</name>
</gene>
<evidence type="ECO:0000256" key="3">
    <source>
        <dbReference type="SAM" id="Phobius"/>
    </source>
</evidence>
<feature type="transmembrane region" description="Helical" evidence="3">
    <location>
        <begin position="7"/>
        <end position="28"/>
    </location>
</feature>
<keyword evidence="3" id="KW-0472">Membrane</keyword>
<dbReference type="Gramene" id="Jr06_02910_p1">
    <property type="protein sequence ID" value="cds.Jr06_02910_p1"/>
    <property type="gene ID" value="Jr06_02910"/>
</dbReference>
<dbReference type="GO" id="GO:0030247">
    <property type="term" value="F:polysaccharide binding"/>
    <property type="evidence" value="ECO:0007669"/>
    <property type="project" value="InterPro"/>
</dbReference>
<sequence length="190" mass="20471">MAFNGKLLQPLLVLGELIVLMILVASVASKPNSECDRRCGSVEIPYPFGTSEGCYLDSTFLITCNNTIRHGPKPSLGPDMFVEDISVLDGELRVSNPVASLCKELEISKGGNKGKPILQISSNHYPMPCSEKNSAYSKCISDGRGPISISVNYSGNSALFKLSNFRISNKRNKITAVGCGVYSFIQGSVE</sequence>
<keyword evidence="3" id="KW-0812">Transmembrane</keyword>
<evidence type="ECO:0000256" key="1">
    <source>
        <dbReference type="ARBA" id="ARBA00004167"/>
    </source>
</evidence>
<dbReference type="AlphaFoldDB" id="A0A833XJE3"/>
<accession>A0A833XJE3</accession>
<reference evidence="5" key="2">
    <citation type="submission" date="2020-03" db="EMBL/GenBank/DDBJ databases">
        <title>Walnut 2.0.</title>
        <authorList>
            <person name="Marrano A."/>
            <person name="Britton M."/>
            <person name="Zimin A.V."/>
            <person name="Zaini P.A."/>
            <person name="Workman R."/>
            <person name="Puiu D."/>
            <person name="Bianco L."/>
            <person name="Allen B.J."/>
            <person name="Troggio M."/>
            <person name="Leslie C.A."/>
            <person name="Timp W."/>
            <person name="Dendekar A."/>
            <person name="Salzberg S.L."/>
            <person name="Neale D.B."/>
        </authorList>
    </citation>
    <scope>NUCLEOTIDE SEQUENCE</scope>
    <source>
        <tissue evidence="5">Leaves</tissue>
    </source>
</reference>
<reference evidence="5" key="1">
    <citation type="submission" date="2015-10" db="EMBL/GenBank/DDBJ databases">
        <authorList>
            <person name="Martinez-Garcia P.J."/>
            <person name="Crepeau M.W."/>
            <person name="Puiu D."/>
            <person name="Gonzalez-Ibeas D."/>
            <person name="Whalen J."/>
            <person name="Stevens K."/>
            <person name="Paul R."/>
            <person name="Butterfield T."/>
            <person name="Britton M."/>
            <person name="Reagan R."/>
            <person name="Chakraborty S."/>
            <person name="Walawage S.L."/>
            <person name="Vasquez-Gross H.A."/>
            <person name="Cardeno C."/>
            <person name="Famula R."/>
            <person name="Pratt K."/>
            <person name="Kuruganti S."/>
            <person name="Aradhya M.K."/>
            <person name="Leslie C.A."/>
            <person name="Dandekar A.M."/>
            <person name="Salzberg S.L."/>
            <person name="Wegrzyn J.L."/>
            <person name="Langley C.H."/>
            <person name="Neale D.B."/>
        </authorList>
    </citation>
    <scope>NUCLEOTIDE SEQUENCE</scope>
    <source>
        <tissue evidence="5">Leaves</tissue>
    </source>
</reference>
<evidence type="ECO:0000313" key="5">
    <source>
        <dbReference type="EMBL" id="KAF5467858.1"/>
    </source>
</evidence>
<keyword evidence="3" id="KW-1133">Transmembrane helix</keyword>
<keyword evidence="2" id="KW-0732">Signal</keyword>